<organism evidence="2 3">
    <name type="scientific">Mycobacterium sherrisii</name>
    <dbReference type="NCBI Taxonomy" id="243061"/>
    <lineage>
        <taxon>Bacteria</taxon>
        <taxon>Bacillati</taxon>
        <taxon>Actinomycetota</taxon>
        <taxon>Actinomycetes</taxon>
        <taxon>Mycobacteriales</taxon>
        <taxon>Mycobacteriaceae</taxon>
        <taxon>Mycobacterium</taxon>
        <taxon>Mycobacterium simiae complex</taxon>
    </lineage>
</organism>
<sequence>MRSRFLPYATTPGRLLAQLVSDAVIVGWTAIWLLIGTAVYDAISTIADAGRQVENGAHSIADNLGSAGHGAQHVPLIGDTVGKPLNAASQAAVDIAGALHELDTTASWLAVLLALAVVAAPILVAATPWLYLRLRFCRRKLTVTALIATPAGEQLLALRALTNRAPAKLAAVSADPVGGWRREDPYTIHALAALELRAAGIALRAR</sequence>
<reference evidence="3" key="1">
    <citation type="submission" date="2016-09" db="EMBL/GenBank/DDBJ databases">
        <authorList>
            <person name="Greninger A.L."/>
            <person name="Jerome K.R."/>
            <person name="Mcnair B."/>
            <person name="Wallis C."/>
            <person name="Fang F."/>
        </authorList>
    </citation>
    <scope>NUCLEOTIDE SEQUENCE [LARGE SCALE GENOMIC DNA]</scope>
    <source>
        <strain evidence="3">BC1_M4</strain>
    </source>
</reference>
<evidence type="ECO:0000256" key="1">
    <source>
        <dbReference type="SAM" id="Phobius"/>
    </source>
</evidence>
<dbReference type="RefSeq" id="WP_069401894.1">
    <property type="nucleotide sequence ID" value="NZ_MIHC01000037.1"/>
</dbReference>
<dbReference type="STRING" id="243061.AWC25_24820"/>
<feature type="transmembrane region" description="Helical" evidence="1">
    <location>
        <begin position="108"/>
        <end position="132"/>
    </location>
</feature>
<proteinExistence type="predicted"/>
<dbReference type="EMBL" id="MIHC01000037">
    <property type="protein sequence ID" value="ODR04009.1"/>
    <property type="molecule type" value="Genomic_DNA"/>
</dbReference>
<keyword evidence="1" id="KW-0812">Transmembrane</keyword>
<evidence type="ECO:0000313" key="3">
    <source>
        <dbReference type="Proteomes" id="UP000094224"/>
    </source>
</evidence>
<feature type="transmembrane region" description="Helical" evidence="1">
    <location>
        <begin position="15"/>
        <end position="35"/>
    </location>
</feature>
<gene>
    <name evidence="2" type="ORF">BHQ21_19290</name>
</gene>
<keyword evidence="1" id="KW-1133">Transmembrane helix</keyword>
<keyword evidence="3" id="KW-1185">Reference proteome</keyword>
<dbReference type="AlphaFoldDB" id="A0A1E3SPJ5"/>
<comment type="caution">
    <text evidence="2">The sequence shown here is derived from an EMBL/GenBank/DDBJ whole genome shotgun (WGS) entry which is preliminary data.</text>
</comment>
<accession>A0A1E3SPJ5</accession>
<keyword evidence="1" id="KW-0472">Membrane</keyword>
<dbReference type="Proteomes" id="UP000094224">
    <property type="component" value="Unassembled WGS sequence"/>
</dbReference>
<evidence type="ECO:0008006" key="4">
    <source>
        <dbReference type="Google" id="ProtNLM"/>
    </source>
</evidence>
<protein>
    <recommendedName>
        <fullName evidence="4">Transmembrane protein</fullName>
    </recommendedName>
</protein>
<evidence type="ECO:0000313" key="2">
    <source>
        <dbReference type="EMBL" id="ODR04009.1"/>
    </source>
</evidence>
<name>A0A1E3SPJ5_9MYCO</name>